<gene>
    <name evidence="2" type="ORF">PGT21_030798</name>
</gene>
<feature type="compositionally biased region" description="Basic and acidic residues" evidence="1">
    <location>
        <begin position="70"/>
        <end position="79"/>
    </location>
</feature>
<feature type="compositionally biased region" description="Polar residues" evidence="1">
    <location>
        <begin position="52"/>
        <end position="66"/>
    </location>
</feature>
<accession>A0A5B0MG90</accession>
<feature type="region of interest" description="Disordered" evidence="1">
    <location>
        <begin position="1"/>
        <end position="79"/>
    </location>
</feature>
<keyword evidence="3" id="KW-1185">Reference proteome</keyword>
<dbReference type="EMBL" id="VSWC01000157">
    <property type="protein sequence ID" value="KAA1075188.1"/>
    <property type="molecule type" value="Genomic_DNA"/>
</dbReference>
<evidence type="ECO:0000313" key="2">
    <source>
        <dbReference type="EMBL" id="KAA1075188.1"/>
    </source>
</evidence>
<protein>
    <submittedName>
        <fullName evidence="2">Uncharacterized protein</fullName>
    </submittedName>
</protein>
<reference evidence="2 3" key="1">
    <citation type="submission" date="2019-05" db="EMBL/GenBank/DDBJ databases">
        <title>Emergence of the Ug99 lineage of the wheat stem rust pathogen through somatic hybridization.</title>
        <authorList>
            <person name="Li F."/>
            <person name="Upadhyaya N.M."/>
            <person name="Sperschneider J."/>
            <person name="Matny O."/>
            <person name="Nguyen-Phuc H."/>
            <person name="Mago R."/>
            <person name="Raley C."/>
            <person name="Miller M.E."/>
            <person name="Silverstein K.A.T."/>
            <person name="Henningsen E."/>
            <person name="Hirsch C.D."/>
            <person name="Visser B."/>
            <person name="Pretorius Z.A."/>
            <person name="Steffenson B.J."/>
            <person name="Schwessinger B."/>
            <person name="Dodds P.N."/>
            <person name="Figueroa M."/>
        </authorList>
    </citation>
    <scope>NUCLEOTIDE SEQUENCE [LARGE SCALE GENOMIC DNA]</scope>
    <source>
        <strain evidence="2">21-0</strain>
    </source>
</reference>
<dbReference type="AlphaFoldDB" id="A0A5B0MG90"/>
<name>A0A5B0MG90_PUCGR</name>
<sequence length="79" mass="8359">MHLRKKEEVCAGGFPVSEADSSGSSILPGLSRQPLPATPHLVISRKPPANNPPSTTINQTTSSNPAETEDPLKQKDLVS</sequence>
<evidence type="ECO:0000256" key="1">
    <source>
        <dbReference type="SAM" id="MobiDB-lite"/>
    </source>
</evidence>
<comment type="caution">
    <text evidence="2">The sequence shown here is derived from an EMBL/GenBank/DDBJ whole genome shotgun (WGS) entry which is preliminary data.</text>
</comment>
<evidence type="ECO:0000313" key="3">
    <source>
        <dbReference type="Proteomes" id="UP000324748"/>
    </source>
</evidence>
<organism evidence="2 3">
    <name type="scientific">Puccinia graminis f. sp. tritici</name>
    <dbReference type="NCBI Taxonomy" id="56615"/>
    <lineage>
        <taxon>Eukaryota</taxon>
        <taxon>Fungi</taxon>
        <taxon>Dikarya</taxon>
        <taxon>Basidiomycota</taxon>
        <taxon>Pucciniomycotina</taxon>
        <taxon>Pucciniomycetes</taxon>
        <taxon>Pucciniales</taxon>
        <taxon>Pucciniaceae</taxon>
        <taxon>Puccinia</taxon>
    </lineage>
</organism>
<proteinExistence type="predicted"/>
<dbReference type="Proteomes" id="UP000324748">
    <property type="component" value="Unassembled WGS sequence"/>
</dbReference>